<dbReference type="InterPro" id="IPR015943">
    <property type="entry name" value="WD40/YVTN_repeat-like_dom_sf"/>
</dbReference>
<dbReference type="SUPFAM" id="SSF50978">
    <property type="entry name" value="WD40 repeat-like"/>
    <property type="match status" value="1"/>
</dbReference>
<accession>A0A0D2JEV7</accession>
<dbReference type="STRING" id="1306947.J120_01290"/>
<comment type="caution">
    <text evidence="1">The sequence shown here is derived from an EMBL/GenBank/DDBJ whole genome shotgun (WGS) entry which is preliminary data.</text>
</comment>
<protein>
    <submittedName>
        <fullName evidence="1">Uncharacterized protein</fullName>
    </submittedName>
</protein>
<name>A0A0D2JEV7_9BACT</name>
<dbReference type="Proteomes" id="UP000032214">
    <property type="component" value="Unassembled WGS sequence"/>
</dbReference>
<gene>
    <name evidence="1" type="ORF">J120_01290</name>
</gene>
<evidence type="ECO:0000313" key="1">
    <source>
        <dbReference type="EMBL" id="KIX85581.1"/>
    </source>
</evidence>
<dbReference type="EMBL" id="ARQD01000001">
    <property type="protein sequence ID" value="KIX85581.1"/>
    <property type="molecule type" value="Genomic_DNA"/>
</dbReference>
<evidence type="ECO:0000313" key="2">
    <source>
        <dbReference type="Proteomes" id="UP000032214"/>
    </source>
</evidence>
<dbReference type="Gene3D" id="2.130.10.10">
    <property type="entry name" value="YVTN repeat-like/Quinoprotein amine dehydrogenase"/>
    <property type="match status" value="1"/>
</dbReference>
<dbReference type="InterPro" id="IPR036322">
    <property type="entry name" value="WD40_repeat_dom_sf"/>
</dbReference>
<keyword evidence="2" id="KW-1185">Reference proteome</keyword>
<proteinExistence type="predicted"/>
<organism evidence="1 2">
    <name type="scientific">candidate division TM6 bacterium JCVI TM6SC1</name>
    <dbReference type="NCBI Taxonomy" id="1306947"/>
    <lineage>
        <taxon>Bacteria</taxon>
        <taxon>Candidatus Babelota</taxon>
        <taxon>Vermiphilus</taxon>
    </lineage>
</organism>
<dbReference type="AlphaFoldDB" id="A0A0D2JEV7"/>
<sequence>MIKYNFLYSVLFLIYGLSICQDKSKSLQTLEELATLSFLESAYSRLSPDESNLKEIVRRLRLLPQEQYESIINLSKADIRWNEVKTIKTIDFLNYLDQKNFNVSAYIKYNNITSIVFDESKNYLILSTPQGCAYKIYIDTERITMYDATSYILEYTDQGAIIALDKRICWVSGCASRNMRESPLFFTRFTILDVDSDEERYQNPLVKDVAFIKNTHYNVDIAAYLPASGQIVYPICFSSGNDNSKLCLSNLNSNTHEIIELLLPSIETSTIGITASPDKKLLAVAHNLLSKEGNEIDIIETQIEEDTKRLPDQVRLKWALPSNAEDRVVYMVFGSQSKWIAAYCQYKDCLRIWKGNLTIPQNEPFSEHYDFGKITGLQAHPCLALLFIINNKGDLNIYDVDQGKVIVSYKVCDHPLELCTLSFDGQKIAIKCACYKLHILTAPGRLEKYAGHLQEVEEYLDQLTTNNVPLQKTAKLTVLNVLSIIGLMILNHLKK</sequence>
<reference evidence="1 2" key="1">
    <citation type="journal article" date="2013" name="Proc. Natl. Acad. Sci. U.S.A.">
        <title>Candidate phylum TM6 genome recovered from a hospital sink biofilm provides genomic insights into this uncultivated phylum.</title>
        <authorList>
            <person name="McLean J.S."/>
            <person name="Lombardo M.J."/>
            <person name="Badger J.H."/>
            <person name="Edlund A."/>
            <person name="Novotny M."/>
            <person name="Yee-Greenbaum J."/>
            <person name="Vyahhi N."/>
            <person name="Hall A.P."/>
            <person name="Yang Y."/>
            <person name="Dupont C.L."/>
            <person name="Ziegler M.G."/>
            <person name="Chitsaz H."/>
            <person name="Allen A.E."/>
            <person name="Yooseph S."/>
            <person name="Tesler G."/>
            <person name="Pevzner P.A."/>
            <person name="Friedman R.M."/>
            <person name="Nealson K.H."/>
            <person name="Venter J.C."/>
            <person name="Lasken R.S."/>
        </authorList>
    </citation>
    <scope>NUCLEOTIDE SEQUENCE [LARGE SCALE GENOMIC DNA]</scope>
    <source>
        <strain evidence="1 2">TM6SC1</strain>
    </source>
</reference>